<dbReference type="AlphaFoldDB" id="A0AB94IX72"/>
<dbReference type="EMBL" id="FP929056">
    <property type="protein sequence ID" value="CBL28274.1"/>
    <property type="molecule type" value="Genomic_DNA"/>
</dbReference>
<name>A0AB94IX72_9BACT</name>
<keyword evidence="2" id="KW-1185">Reference proteome</keyword>
<evidence type="ECO:0000313" key="1">
    <source>
        <dbReference type="EMBL" id="CBL28274.1"/>
    </source>
</evidence>
<dbReference type="RefSeq" id="WP_015556421.1">
    <property type="nucleotide sequence ID" value="NC_021038.1"/>
</dbReference>
<dbReference type="KEGG" id="sbr:SY1_10730"/>
<gene>
    <name evidence="1" type="ORF">SY1_10730</name>
</gene>
<protein>
    <submittedName>
        <fullName evidence="1">Uncharacterized protein</fullName>
    </submittedName>
</protein>
<proteinExistence type="predicted"/>
<dbReference type="Proteomes" id="UP000008957">
    <property type="component" value="Chromosome"/>
</dbReference>
<organism evidence="1 2">
    <name type="scientific">Fretibacterium fastidiosum</name>
    <dbReference type="NCBI Taxonomy" id="651822"/>
    <lineage>
        <taxon>Bacteria</taxon>
        <taxon>Thermotogati</taxon>
        <taxon>Synergistota</taxon>
        <taxon>Synergistia</taxon>
        <taxon>Synergistales</taxon>
        <taxon>Aminobacteriaceae</taxon>
        <taxon>Fretibacterium</taxon>
    </lineage>
</organism>
<evidence type="ECO:0000313" key="2">
    <source>
        <dbReference type="Proteomes" id="UP000008957"/>
    </source>
</evidence>
<reference evidence="2" key="1">
    <citation type="submission" date="2010-03" db="EMBL/GenBank/DDBJ databases">
        <title>The genome sequence of Synergistetes sp. SGP1.</title>
        <authorList>
            <consortium name="metaHIT consortium -- http://www.metahit.eu/"/>
            <person name="Pajon A."/>
            <person name="Turner K."/>
            <person name="Parkhill J."/>
            <person name="Wade W."/>
            <person name="Vartoukian S."/>
        </authorList>
    </citation>
    <scope>NUCLEOTIDE SEQUENCE [LARGE SCALE GENOMIC DNA]</scope>
    <source>
        <strain evidence="2">SGP1</strain>
    </source>
</reference>
<sequence length="67" mass="7613">MSDNYPSDYPRSRAKAIAALRTVRDEDIDFSEIPETTNFSNWTPVGEKFKKAAEHNLTVLNEKIRAG</sequence>
<reference evidence="1 2" key="2">
    <citation type="submission" date="2010-03" db="EMBL/GenBank/DDBJ databases">
        <authorList>
            <person name="Pajon A."/>
        </authorList>
    </citation>
    <scope>NUCLEOTIDE SEQUENCE [LARGE SCALE GENOMIC DNA]</scope>
    <source>
        <strain evidence="1 2">SGP1</strain>
    </source>
</reference>
<accession>A0AB94IX72</accession>